<evidence type="ECO:0000259" key="1">
    <source>
        <dbReference type="PROSITE" id="PS51819"/>
    </source>
</evidence>
<proteinExistence type="predicted"/>
<dbReference type="Pfam" id="PF00903">
    <property type="entry name" value="Glyoxalase"/>
    <property type="match status" value="1"/>
</dbReference>
<dbReference type="AlphaFoldDB" id="A0A940SHV3"/>
<gene>
    <name evidence="2" type="ORF">J5Y03_15605</name>
</gene>
<dbReference type="PROSITE" id="PS51819">
    <property type="entry name" value="VOC"/>
    <property type="match status" value="1"/>
</dbReference>
<dbReference type="InterPro" id="IPR029068">
    <property type="entry name" value="Glyas_Bleomycin-R_OHBP_Dase"/>
</dbReference>
<organism evidence="2 3">
    <name type="scientific">Gottfriedia endophytica</name>
    <dbReference type="NCBI Taxonomy" id="2820819"/>
    <lineage>
        <taxon>Bacteria</taxon>
        <taxon>Bacillati</taxon>
        <taxon>Bacillota</taxon>
        <taxon>Bacilli</taxon>
        <taxon>Bacillales</taxon>
        <taxon>Bacillaceae</taxon>
        <taxon>Gottfriedia</taxon>
    </lineage>
</organism>
<dbReference type="Gene3D" id="3.10.180.10">
    <property type="entry name" value="2,3-Dihydroxybiphenyl 1,2-Dioxygenase, domain 1"/>
    <property type="match status" value="1"/>
</dbReference>
<keyword evidence="3" id="KW-1185">Reference proteome</keyword>
<protein>
    <submittedName>
        <fullName evidence="2">VOC family protein</fullName>
    </submittedName>
</protein>
<dbReference type="InterPro" id="IPR004360">
    <property type="entry name" value="Glyas_Fos-R_dOase_dom"/>
</dbReference>
<name>A0A940SHV3_9BACI</name>
<dbReference type="PANTHER" id="PTHR39175:SF1">
    <property type="entry name" value="FAMILY PROTEIN, PUTATIVE (AFU_ORTHOLOGUE AFUA_3G15060)-RELATED"/>
    <property type="match status" value="1"/>
</dbReference>
<dbReference type="SUPFAM" id="SSF54593">
    <property type="entry name" value="Glyoxalase/Bleomycin resistance protein/Dihydroxybiphenyl dioxygenase"/>
    <property type="match status" value="1"/>
</dbReference>
<evidence type="ECO:0000313" key="2">
    <source>
        <dbReference type="EMBL" id="MBP0726587.1"/>
    </source>
</evidence>
<feature type="domain" description="VOC" evidence="1">
    <location>
        <begin position="7"/>
        <end position="121"/>
    </location>
</feature>
<reference evidence="2" key="1">
    <citation type="submission" date="2021-04" db="EMBL/GenBank/DDBJ databases">
        <title>Genome seq and assembly of Bacillus sp.</title>
        <authorList>
            <person name="Chhetri G."/>
        </authorList>
    </citation>
    <scope>NUCLEOTIDE SEQUENCE</scope>
    <source>
        <strain evidence="2">RG28</strain>
    </source>
</reference>
<sequence>MNYNFIGIDHVQLAAPPGCEEKARDFYGEILGLNEVDKPDNLKGRGGCWFKCGNHEIHIGVQENFVPAKKAHPAFSINNLTEYKNRLISKQVTIKEDAPIKGRNRFFIDDPFGNRIEFLEYEI</sequence>
<dbReference type="Proteomes" id="UP000682134">
    <property type="component" value="Unassembled WGS sequence"/>
</dbReference>
<dbReference type="RefSeq" id="WP_209406926.1">
    <property type="nucleotide sequence ID" value="NZ_JAGIYQ010000012.1"/>
</dbReference>
<evidence type="ECO:0000313" key="3">
    <source>
        <dbReference type="Proteomes" id="UP000682134"/>
    </source>
</evidence>
<dbReference type="InterPro" id="IPR037523">
    <property type="entry name" value="VOC_core"/>
</dbReference>
<dbReference type="PANTHER" id="PTHR39175">
    <property type="entry name" value="FAMILY PROTEIN, PUTATIVE (AFU_ORTHOLOGUE AFUA_3G15060)-RELATED"/>
    <property type="match status" value="1"/>
</dbReference>
<accession>A0A940SHV3</accession>
<comment type="caution">
    <text evidence="2">The sequence shown here is derived from an EMBL/GenBank/DDBJ whole genome shotgun (WGS) entry which is preliminary data.</text>
</comment>
<dbReference type="EMBL" id="JAGIYQ010000012">
    <property type="protein sequence ID" value="MBP0726587.1"/>
    <property type="molecule type" value="Genomic_DNA"/>
</dbReference>